<dbReference type="EMBL" id="JXXE01000355">
    <property type="protein sequence ID" value="KIZ40460.1"/>
    <property type="molecule type" value="Genomic_DNA"/>
</dbReference>
<dbReference type="Pfam" id="PF00211">
    <property type="entry name" value="Guanylate_cyc"/>
    <property type="match status" value="1"/>
</dbReference>
<accession>A0A0D7EIV2</accession>
<evidence type="ECO:0000256" key="3">
    <source>
        <dbReference type="ARBA" id="ARBA00022692"/>
    </source>
</evidence>
<evidence type="ECO:0000256" key="4">
    <source>
        <dbReference type="ARBA" id="ARBA00022989"/>
    </source>
</evidence>
<dbReference type="InterPro" id="IPR003660">
    <property type="entry name" value="HAMP_dom"/>
</dbReference>
<dbReference type="SMART" id="SM00044">
    <property type="entry name" value="CYCc"/>
    <property type="match status" value="1"/>
</dbReference>
<dbReference type="Gene3D" id="6.10.340.10">
    <property type="match status" value="1"/>
</dbReference>
<dbReference type="InterPro" id="IPR029016">
    <property type="entry name" value="GAF-like_dom_sf"/>
</dbReference>
<comment type="subcellular location">
    <subcellularLocation>
        <location evidence="1">Cell membrane</location>
        <topology evidence="1">Multi-pass membrane protein</topology>
    </subcellularLocation>
</comment>
<reference evidence="10 11" key="1">
    <citation type="submission" date="2014-11" db="EMBL/GenBank/DDBJ databases">
        <title>Genomics and ecophysiology of heterotrophic nitrogen fixing bacteria isolated from estuarine surface water.</title>
        <authorList>
            <person name="Bentzon-Tilia M."/>
            <person name="Severin I."/>
            <person name="Hansen L.H."/>
            <person name="Riemann L."/>
        </authorList>
    </citation>
    <scope>NUCLEOTIDE SEQUENCE [LARGE SCALE GENOMIC DNA]</scope>
    <source>
        <strain evidence="10 11">BAL398</strain>
    </source>
</reference>
<dbReference type="PATRIC" id="fig|1076.23.peg.3813"/>
<dbReference type="Pfam" id="PF13185">
    <property type="entry name" value="GAF_2"/>
    <property type="match status" value="1"/>
</dbReference>
<dbReference type="InterPro" id="IPR001054">
    <property type="entry name" value="A/G_cyclase"/>
</dbReference>
<dbReference type="SUPFAM" id="SSF55781">
    <property type="entry name" value="GAF domain-like"/>
    <property type="match status" value="1"/>
</dbReference>
<evidence type="ECO:0000256" key="5">
    <source>
        <dbReference type="ARBA" id="ARBA00023136"/>
    </source>
</evidence>
<keyword evidence="3 7" id="KW-0812">Transmembrane</keyword>
<dbReference type="InterPro" id="IPR003018">
    <property type="entry name" value="GAF"/>
</dbReference>
<name>A0A0D7EIV2_RHOPL</name>
<evidence type="ECO:0000313" key="10">
    <source>
        <dbReference type="EMBL" id="KIZ40460.1"/>
    </source>
</evidence>
<keyword evidence="6" id="KW-0175">Coiled coil</keyword>
<evidence type="ECO:0000259" key="8">
    <source>
        <dbReference type="PROSITE" id="PS50125"/>
    </source>
</evidence>
<dbReference type="PANTHER" id="PTHR43081">
    <property type="entry name" value="ADENYLATE CYCLASE, TERMINAL-DIFFERENTIATION SPECIFIC-RELATED"/>
    <property type="match status" value="1"/>
</dbReference>
<dbReference type="InterPro" id="IPR033479">
    <property type="entry name" value="dCache_1"/>
</dbReference>
<feature type="transmembrane region" description="Helical" evidence="7">
    <location>
        <begin position="20"/>
        <end position="41"/>
    </location>
</feature>
<dbReference type="CDD" id="cd06225">
    <property type="entry name" value="HAMP"/>
    <property type="match status" value="1"/>
</dbReference>
<dbReference type="SMART" id="SM00304">
    <property type="entry name" value="HAMP"/>
    <property type="match status" value="1"/>
</dbReference>
<dbReference type="Pfam" id="PF02743">
    <property type="entry name" value="dCache_1"/>
    <property type="match status" value="1"/>
</dbReference>
<dbReference type="PROSITE" id="PS50125">
    <property type="entry name" value="GUANYLATE_CYCLASE_2"/>
    <property type="match status" value="1"/>
</dbReference>
<evidence type="ECO:0000256" key="2">
    <source>
        <dbReference type="ARBA" id="ARBA00022475"/>
    </source>
</evidence>
<evidence type="ECO:0000256" key="6">
    <source>
        <dbReference type="SAM" id="Coils"/>
    </source>
</evidence>
<organism evidence="10 11">
    <name type="scientific">Rhodopseudomonas palustris</name>
    <dbReference type="NCBI Taxonomy" id="1076"/>
    <lineage>
        <taxon>Bacteria</taxon>
        <taxon>Pseudomonadati</taxon>
        <taxon>Pseudomonadota</taxon>
        <taxon>Alphaproteobacteria</taxon>
        <taxon>Hyphomicrobiales</taxon>
        <taxon>Nitrobacteraceae</taxon>
        <taxon>Rhodopseudomonas</taxon>
    </lineage>
</organism>
<dbReference type="PANTHER" id="PTHR43081:SF20">
    <property type="entry name" value="TWO-COMPONENT RESPONSE REGULATOR"/>
    <property type="match status" value="1"/>
</dbReference>
<dbReference type="OrthoDB" id="9762462at2"/>
<dbReference type="CDD" id="cd18774">
    <property type="entry name" value="PDC2_HK_sensor"/>
    <property type="match status" value="1"/>
</dbReference>
<dbReference type="GO" id="GO:0035556">
    <property type="term" value="P:intracellular signal transduction"/>
    <property type="evidence" value="ECO:0007669"/>
    <property type="project" value="InterPro"/>
</dbReference>
<dbReference type="Pfam" id="PF00672">
    <property type="entry name" value="HAMP"/>
    <property type="match status" value="1"/>
</dbReference>
<gene>
    <name evidence="10" type="ORF">OO17_17655</name>
</gene>
<protein>
    <submittedName>
        <fullName evidence="10">Adenylate cyclase</fullName>
    </submittedName>
</protein>
<dbReference type="Gene3D" id="3.30.450.20">
    <property type="entry name" value="PAS domain"/>
    <property type="match status" value="1"/>
</dbReference>
<dbReference type="RefSeq" id="WP_044413893.1">
    <property type="nucleotide sequence ID" value="NZ_JXXE01000355.1"/>
</dbReference>
<dbReference type="GO" id="GO:0004016">
    <property type="term" value="F:adenylate cyclase activity"/>
    <property type="evidence" value="ECO:0007669"/>
    <property type="project" value="UniProtKB-ARBA"/>
</dbReference>
<evidence type="ECO:0000259" key="9">
    <source>
        <dbReference type="PROSITE" id="PS50885"/>
    </source>
</evidence>
<feature type="coiled-coil region" evidence="6">
    <location>
        <begin position="55"/>
        <end position="82"/>
    </location>
</feature>
<keyword evidence="5 7" id="KW-0472">Membrane</keyword>
<evidence type="ECO:0000256" key="7">
    <source>
        <dbReference type="SAM" id="Phobius"/>
    </source>
</evidence>
<evidence type="ECO:0000313" key="11">
    <source>
        <dbReference type="Proteomes" id="UP000032515"/>
    </source>
</evidence>
<dbReference type="AlphaFoldDB" id="A0A0D7EIV2"/>
<keyword evidence="4 7" id="KW-1133">Transmembrane helix</keyword>
<dbReference type="SUPFAM" id="SSF55073">
    <property type="entry name" value="Nucleotide cyclase"/>
    <property type="match status" value="1"/>
</dbReference>
<comment type="caution">
    <text evidence="10">The sequence shown here is derived from an EMBL/GenBank/DDBJ whole genome shotgun (WGS) entry which is preliminary data.</text>
</comment>
<feature type="coiled-coil region" evidence="6">
    <location>
        <begin position="543"/>
        <end position="591"/>
    </location>
</feature>
<dbReference type="InterPro" id="IPR050697">
    <property type="entry name" value="Adenylyl/Guanylyl_Cyclase_3/4"/>
</dbReference>
<proteinExistence type="predicted"/>
<feature type="transmembrane region" description="Helical" evidence="7">
    <location>
        <begin position="280"/>
        <end position="303"/>
    </location>
</feature>
<dbReference type="InterPro" id="IPR029787">
    <property type="entry name" value="Nucleotide_cyclase"/>
</dbReference>
<sequence>MVGVSDRIWFRRGGLFAKYVISLVGLVVFVLAVNGALEIWISYRETRTSLLTTMAEKAETTARRVEQAMDDLERQISWVTRASVVTIAQRRADYTQLMQQVPAISQLVQIDSDGREALRLTRSTVSLGSGADFSRDPQYTALGNRNVAFGKAYFRGSRPLMSIAVKHSGRDAAITVAEVDLGFLSGLVGDAQVGKVGTAYLVDPDGLVLASSSHAEPLGEDLSGLPQVATLLGNGRELATSGQDREGHAVLAAAQPIPRLGWFALFEQPRSQALAPVGDLLLRIALLIGFGLLVAIVAGMVLARRMLIPIRALGEGAGRLEAGDFDHRIEVRTSDELEQLADQFNAMAGQLRETYSGLESKVEERTADLARSVNELKVLEEVGRAVASSLDLDAVLPTVAARALEITHADAVLIYDYDPADRSFGLVEAIGVDTAADPAGAYATIAEASILGDAALRGRPIAVPDLAAAEDHPLKHLAIAAGFHSVLVVPLVDQQGVLGSLIVLRSGVGEFSANLTGLMRTFAHQSVLAMRNARLFHEVDQKGRELEAAHDTVQQQAAKLQEQTDQLKNWNRSLEQRVDKQLGEIERIRRLERFLAPQVAQLIASSDGHDSLLDSHRREVTVVFCDLRGFTAFTESSEPEEAMNVLREYHAALGELIFRYEGTLDRYAGDGVMVLFNAPIALADHTKRAIKMAVEMRDAIGELTETWRRRGHSLGFGMGIALGYATLGQIGFERRLEYAAIGSVTNLASRLCDEAKAGQIVVSQRAFAMVEQWAEARPIAPLSLKGFARPVPAVEILRWREAADTDTDVAGLGGGAAFQ</sequence>
<dbReference type="Gene3D" id="3.30.450.40">
    <property type="match status" value="1"/>
</dbReference>
<evidence type="ECO:0000256" key="1">
    <source>
        <dbReference type="ARBA" id="ARBA00004651"/>
    </source>
</evidence>
<dbReference type="SUPFAM" id="SSF158472">
    <property type="entry name" value="HAMP domain-like"/>
    <property type="match status" value="1"/>
</dbReference>
<keyword evidence="2" id="KW-1003">Cell membrane</keyword>
<dbReference type="PROSITE" id="PS50885">
    <property type="entry name" value="HAMP"/>
    <property type="match status" value="1"/>
</dbReference>
<dbReference type="Gene3D" id="3.30.70.1230">
    <property type="entry name" value="Nucleotide cyclase"/>
    <property type="match status" value="1"/>
</dbReference>
<dbReference type="GO" id="GO:0006171">
    <property type="term" value="P:cAMP biosynthetic process"/>
    <property type="evidence" value="ECO:0007669"/>
    <property type="project" value="TreeGrafter"/>
</dbReference>
<feature type="domain" description="Guanylate cyclase" evidence="8">
    <location>
        <begin position="621"/>
        <end position="752"/>
    </location>
</feature>
<dbReference type="Proteomes" id="UP000032515">
    <property type="component" value="Unassembled WGS sequence"/>
</dbReference>
<dbReference type="GO" id="GO:0005886">
    <property type="term" value="C:plasma membrane"/>
    <property type="evidence" value="ECO:0007669"/>
    <property type="project" value="UniProtKB-SubCell"/>
</dbReference>
<feature type="domain" description="HAMP" evidence="9">
    <location>
        <begin position="304"/>
        <end position="356"/>
    </location>
</feature>
<dbReference type="CDD" id="cd07302">
    <property type="entry name" value="CHD"/>
    <property type="match status" value="1"/>
</dbReference>
<dbReference type="SMART" id="SM00065">
    <property type="entry name" value="GAF"/>
    <property type="match status" value="1"/>
</dbReference>